<dbReference type="OrthoDB" id="2153661at2759"/>
<dbReference type="InterPro" id="IPR001353">
    <property type="entry name" value="Proteasome_sua/b"/>
</dbReference>
<dbReference type="InterPro" id="IPR029055">
    <property type="entry name" value="Ntn_hydrolases_N"/>
</dbReference>
<sequence>LKHLEFIPEITITTDKKETEYFTILMTHLDRPVLESQTYEEWCHWLVTDVAVTNRLVIPGGTSPLISNPIPNQPTLPGKVVLPYVPPHPAFSNPKRLHRYVITVLRQPEPNVPISFERLQAAAEEAKAQAERDAKILAAEKKTKREKRAEALAAKEEVPPHRKDYVGEGEKKLHIKERTVILPTMKFARDYGLEVASYGYFCARWDIDTPQVFTRLGIHEPVYGREAMPDPIRFVREVDTATKLASSLTESLRSLTKETLTKLRYGIRPARRRPSLYTRNSLEVELREKADAEAEAKRYAKSSAGNHKPGPKTPRKGSGIDPDLVHPDVSRPQGNNKDIGMTTVAAVALVRNKEADVAATFKGKLTERVLVKPYKYKNLANLEDVDKGSVAWDVFHQCQEFFRDGESMSAIHGHLLSEFFAPPTPANVAAITAFLNDGYTSQYSTLYLLHPPEGAWAWLNSIDAKAIGSGPEGAQGELLQQYNKSLTLREAEILSLKVLKQVMEEKLNATNVQLATITPGRGSHMCTEAELAEVIALLP</sequence>
<dbReference type="Proteomes" id="UP000269721">
    <property type="component" value="Unassembled WGS sequence"/>
</dbReference>
<feature type="coiled-coil region" evidence="1">
    <location>
        <begin position="120"/>
        <end position="157"/>
    </location>
</feature>
<keyword evidence="4" id="KW-1185">Reference proteome</keyword>
<evidence type="ECO:0000256" key="1">
    <source>
        <dbReference type="SAM" id="Coils"/>
    </source>
</evidence>
<feature type="region of interest" description="Disordered" evidence="2">
    <location>
        <begin position="295"/>
        <end position="337"/>
    </location>
</feature>
<name>A0A4P9W5S3_9FUNG</name>
<dbReference type="EMBL" id="KZ999059">
    <property type="protein sequence ID" value="RKO85456.1"/>
    <property type="molecule type" value="Genomic_DNA"/>
</dbReference>
<accession>A0A4P9W5S3</accession>
<dbReference type="SUPFAM" id="SSF56235">
    <property type="entry name" value="N-terminal nucleophile aminohydrolases (Ntn hydrolases)"/>
    <property type="match status" value="1"/>
</dbReference>
<evidence type="ECO:0000256" key="2">
    <source>
        <dbReference type="SAM" id="MobiDB-lite"/>
    </source>
</evidence>
<dbReference type="InterPro" id="IPR035810">
    <property type="entry name" value="PEBP_euk"/>
</dbReference>
<dbReference type="PANTHER" id="PTHR11362">
    <property type="entry name" value="PHOSPHATIDYLETHANOLAMINE-BINDING PROTEIN"/>
    <property type="match status" value="1"/>
</dbReference>
<dbReference type="SUPFAM" id="SSF49777">
    <property type="entry name" value="PEBP-like"/>
    <property type="match status" value="1"/>
</dbReference>
<protein>
    <recommendedName>
        <fullName evidence="5">Phosphatidylethanolamine-binding protein</fullName>
    </recommendedName>
</protein>
<gene>
    <name evidence="3" type="ORF">BDK51DRAFT_33471</name>
</gene>
<dbReference type="GO" id="GO:0051603">
    <property type="term" value="P:proteolysis involved in protein catabolic process"/>
    <property type="evidence" value="ECO:0007669"/>
    <property type="project" value="InterPro"/>
</dbReference>
<dbReference type="Gene3D" id="3.60.20.10">
    <property type="entry name" value="Glutamine Phosphoribosylpyrophosphate, subunit 1, domain 1"/>
    <property type="match status" value="1"/>
</dbReference>
<dbReference type="InterPro" id="IPR036610">
    <property type="entry name" value="PEBP-like_sf"/>
</dbReference>
<keyword evidence="1" id="KW-0175">Coiled coil</keyword>
<evidence type="ECO:0008006" key="5">
    <source>
        <dbReference type="Google" id="ProtNLM"/>
    </source>
</evidence>
<organism evidence="3 4">
    <name type="scientific">Blyttiomyces helicus</name>
    <dbReference type="NCBI Taxonomy" id="388810"/>
    <lineage>
        <taxon>Eukaryota</taxon>
        <taxon>Fungi</taxon>
        <taxon>Fungi incertae sedis</taxon>
        <taxon>Chytridiomycota</taxon>
        <taxon>Chytridiomycota incertae sedis</taxon>
        <taxon>Chytridiomycetes</taxon>
        <taxon>Chytridiomycetes incertae sedis</taxon>
        <taxon>Blyttiomyces</taxon>
    </lineage>
</organism>
<dbReference type="AlphaFoldDB" id="A0A4P9W5S3"/>
<dbReference type="Gene3D" id="3.90.280.10">
    <property type="entry name" value="PEBP-like"/>
    <property type="match status" value="1"/>
</dbReference>
<dbReference type="GO" id="GO:0005839">
    <property type="term" value="C:proteasome core complex"/>
    <property type="evidence" value="ECO:0007669"/>
    <property type="project" value="InterPro"/>
</dbReference>
<evidence type="ECO:0000313" key="3">
    <source>
        <dbReference type="EMBL" id="RKO85456.1"/>
    </source>
</evidence>
<dbReference type="Pfam" id="PF01161">
    <property type="entry name" value="PBP"/>
    <property type="match status" value="1"/>
</dbReference>
<reference evidence="4" key="1">
    <citation type="journal article" date="2018" name="Nat. Microbiol.">
        <title>Leveraging single-cell genomics to expand the fungal tree of life.</title>
        <authorList>
            <person name="Ahrendt S.R."/>
            <person name="Quandt C.A."/>
            <person name="Ciobanu D."/>
            <person name="Clum A."/>
            <person name="Salamov A."/>
            <person name="Andreopoulos B."/>
            <person name="Cheng J.F."/>
            <person name="Woyke T."/>
            <person name="Pelin A."/>
            <person name="Henrissat B."/>
            <person name="Reynolds N.K."/>
            <person name="Benny G.L."/>
            <person name="Smith M.E."/>
            <person name="James T.Y."/>
            <person name="Grigoriev I.V."/>
        </authorList>
    </citation>
    <scope>NUCLEOTIDE SEQUENCE [LARGE SCALE GENOMIC DNA]</scope>
</reference>
<proteinExistence type="predicted"/>
<feature type="non-terminal residue" evidence="3">
    <location>
        <position position="1"/>
    </location>
</feature>
<evidence type="ECO:0000313" key="4">
    <source>
        <dbReference type="Proteomes" id="UP000269721"/>
    </source>
</evidence>
<dbReference type="Pfam" id="PF00227">
    <property type="entry name" value="Proteasome"/>
    <property type="match status" value="1"/>
</dbReference>
<dbReference type="InterPro" id="IPR008914">
    <property type="entry name" value="PEBP"/>
</dbReference>
<dbReference type="PANTHER" id="PTHR11362:SF82">
    <property type="entry name" value="PHOSPHATIDYLETHANOLAMINE-BINDING PROTEIN 4"/>
    <property type="match status" value="1"/>
</dbReference>